<dbReference type="NCBIfam" id="TIGR00278">
    <property type="entry name" value="membrane protein insertion efficiency factor YidD"/>
    <property type="match status" value="1"/>
</dbReference>
<accession>A0A317JSU0</accession>
<dbReference type="Proteomes" id="UP000246104">
    <property type="component" value="Unassembled WGS sequence"/>
</dbReference>
<dbReference type="EMBL" id="PSRQ01000032">
    <property type="protein sequence ID" value="PWU23447.1"/>
    <property type="molecule type" value="Genomic_DNA"/>
</dbReference>
<dbReference type="AlphaFoldDB" id="A0A317JSU0"/>
<sequence>MQLSKTSKQNSLTWFQRLAIKGIRGYQLFRPFFRQINLSIFGVHSECPQTPSCSEFTLHAIREHGTIAGLSMGMRRILACR</sequence>
<gene>
    <name evidence="1" type="ORF">C5B42_02735</name>
</gene>
<reference evidence="1 2" key="1">
    <citation type="submission" date="2018-02" db="EMBL/GenBank/DDBJ databases">
        <title>Genomic Reconstructions from Amazon Rainforest and Pasture Soil Reveal Novel Insights into the Physiology of Candidate Phyla in Tropical Sites.</title>
        <authorList>
            <person name="Kroeger M.E."/>
            <person name="Delmont T."/>
            <person name="Eren A.M."/>
            <person name="Guo J."/>
            <person name="Meyer K.M."/>
            <person name="Khan K."/>
            <person name="Rodrigues J.L.M."/>
            <person name="Bohannan B.J.M."/>
            <person name="Tringe S."/>
            <person name="Borges C.D."/>
            <person name="Tiedje J."/>
            <person name="Tsai S.M."/>
            <person name="Nusslein K."/>
        </authorList>
    </citation>
    <scope>NUCLEOTIDE SEQUENCE [LARGE SCALE GENOMIC DNA]</scope>
    <source>
        <strain evidence="1">Amazon FNV 2010 28 9</strain>
    </source>
</reference>
<proteinExistence type="predicted"/>
<dbReference type="Pfam" id="PF01809">
    <property type="entry name" value="YidD"/>
    <property type="match status" value="1"/>
</dbReference>
<dbReference type="InterPro" id="IPR002696">
    <property type="entry name" value="Membr_insert_effic_factor_YidD"/>
</dbReference>
<name>A0A317JSU0_9BACT</name>
<comment type="caution">
    <text evidence="1">The sequence shown here is derived from an EMBL/GenBank/DDBJ whole genome shotgun (WGS) entry which is preliminary data.</text>
</comment>
<evidence type="ECO:0000313" key="1">
    <source>
        <dbReference type="EMBL" id="PWU23447.1"/>
    </source>
</evidence>
<organism evidence="1 2">
    <name type="scientific">Candidatus Cerribacteria bacterium 'Amazon FNV 2010 28 9'</name>
    <dbReference type="NCBI Taxonomy" id="2081795"/>
    <lineage>
        <taxon>Bacteria</taxon>
        <taxon>Candidatus Cerribacteria</taxon>
    </lineage>
</organism>
<protein>
    <recommendedName>
        <fullName evidence="3">Membrane protein insertion efficiency factor YidD</fullName>
    </recommendedName>
</protein>
<evidence type="ECO:0000313" key="2">
    <source>
        <dbReference type="Proteomes" id="UP000246104"/>
    </source>
</evidence>
<evidence type="ECO:0008006" key="3">
    <source>
        <dbReference type="Google" id="ProtNLM"/>
    </source>
</evidence>
<dbReference type="SMART" id="SM01234">
    <property type="entry name" value="Haemolytic"/>
    <property type="match status" value="1"/>
</dbReference>